<dbReference type="GO" id="GO:0006396">
    <property type="term" value="P:RNA processing"/>
    <property type="evidence" value="ECO:0007669"/>
    <property type="project" value="InterPro"/>
</dbReference>
<protein>
    <recommendedName>
        <fullName evidence="1">RNA 3'-terminal phosphate cyclase</fullName>
    </recommendedName>
</protein>
<accession>A0A913WSG5</accession>
<dbReference type="Pfam" id="PF01137">
    <property type="entry name" value="RTC"/>
    <property type="match status" value="1"/>
</dbReference>
<dbReference type="SUPFAM" id="SSF52913">
    <property type="entry name" value="RNA 3'-terminal phosphate cyclase, RPTC, insert domain"/>
    <property type="match status" value="1"/>
</dbReference>
<dbReference type="OMA" id="RKLTCHT"/>
<dbReference type="InterPro" id="IPR037136">
    <property type="entry name" value="RNA3'_phos_cyclase_dom_sf"/>
</dbReference>
<dbReference type="OrthoDB" id="25029at2759"/>
<dbReference type="Gene3D" id="3.65.10.20">
    <property type="entry name" value="RNA 3'-terminal phosphate cyclase domain"/>
    <property type="match status" value="1"/>
</dbReference>
<organism evidence="3 4">
    <name type="scientific">Exaiptasia diaphana</name>
    <name type="common">Tropical sea anemone</name>
    <name type="synonym">Aiptasia pulchella</name>
    <dbReference type="NCBI Taxonomy" id="2652724"/>
    <lineage>
        <taxon>Eukaryota</taxon>
        <taxon>Metazoa</taxon>
        <taxon>Cnidaria</taxon>
        <taxon>Anthozoa</taxon>
        <taxon>Hexacorallia</taxon>
        <taxon>Actiniaria</taxon>
        <taxon>Aiptasiidae</taxon>
        <taxon>Exaiptasia</taxon>
    </lineage>
</organism>
<dbReference type="PANTHER" id="PTHR11096">
    <property type="entry name" value="RNA 3' TERMINAL PHOSPHATE CYCLASE"/>
    <property type="match status" value="1"/>
</dbReference>
<feature type="domain" description="RNA 3'-terminal phosphate cyclase" evidence="2">
    <location>
        <begin position="25"/>
        <end position="81"/>
    </location>
</feature>
<evidence type="ECO:0000313" key="3">
    <source>
        <dbReference type="EnsemblMetazoa" id="XP_020893413.1"/>
    </source>
</evidence>
<dbReference type="EnsemblMetazoa" id="XM_021037754.2">
    <property type="protein sequence ID" value="XP_020893413.1"/>
    <property type="gene ID" value="LOC110232540"/>
</dbReference>
<sequence>MAGSALGKKGVPAERVAGDSVDELLRNVESGGCVDEHLQDQLIIFMALAAGKSRVRSGPLTMHTKTAIHIAELVTKASFTVTPCGTDNSPETFLIECDGIGLINENIFE</sequence>
<name>A0A913WSG5_EXADI</name>
<dbReference type="RefSeq" id="XP_020893413.1">
    <property type="nucleotide sequence ID" value="XM_021037754.2"/>
</dbReference>
<dbReference type="InterPro" id="IPR013792">
    <property type="entry name" value="RNA3'P_cycl/enolpyr_Trfase_a/b"/>
</dbReference>
<evidence type="ECO:0000313" key="4">
    <source>
        <dbReference type="Proteomes" id="UP000887567"/>
    </source>
</evidence>
<proteinExistence type="predicted"/>
<evidence type="ECO:0000259" key="2">
    <source>
        <dbReference type="Pfam" id="PF01137"/>
    </source>
</evidence>
<dbReference type="GO" id="GO:0005634">
    <property type="term" value="C:nucleus"/>
    <property type="evidence" value="ECO:0007669"/>
    <property type="project" value="TreeGrafter"/>
</dbReference>
<dbReference type="GeneID" id="110232540"/>
<dbReference type="PANTHER" id="PTHR11096:SF0">
    <property type="entry name" value="RNA 3'-TERMINAL PHOSPHATE CYCLASE"/>
    <property type="match status" value="1"/>
</dbReference>
<reference evidence="3" key="1">
    <citation type="submission" date="2022-11" db="UniProtKB">
        <authorList>
            <consortium name="EnsemblMetazoa"/>
        </authorList>
    </citation>
    <scope>IDENTIFICATION</scope>
</reference>
<dbReference type="SUPFAM" id="SSF55205">
    <property type="entry name" value="EPT/RTPC-like"/>
    <property type="match status" value="1"/>
</dbReference>
<dbReference type="KEGG" id="epa:110232540"/>
<dbReference type="AlphaFoldDB" id="A0A913WSG5"/>
<dbReference type="Proteomes" id="UP000887567">
    <property type="component" value="Unplaced"/>
</dbReference>
<dbReference type="GO" id="GO:0003963">
    <property type="term" value="F:RNA-3'-phosphate cyclase activity"/>
    <property type="evidence" value="ECO:0007669"/>
    <property type="project" value="TreeGrafter"/>
</dbReference>
<evidence type="ECO:0000256" key="1">
    <source>
        <dbReference type="ARBA" id="ARBA00021428"/>
    </source>
</evidence>
<dbReference type="InterPro" id="IPR000228">
    <property type="entry name" value="RNA3'_term_phos_cyc"/>
</dbReference>
<dbReference type="InterPro" id="IPR036553">
    <property type="entry name" value="RPTC_insert"/>
</dbReference>
<dbReference type="InterPro" id="IPR023797">
    <property type="entry name" value="RNA3'_phos_cyclase_dom"/>
</dbReference>
<keyword evidence="4" id="KW-1185">Reference proteome</keyword>